<dbReference type="PATRIC" id="fig|43658.5.peg.1578"/>
<dbReference type="SUPFAM" id="SSF51556">
    <property type="entry name" value="Metallo-dependent hydrolases"/>
    <property type="match status" value="1"/>
</dbReference>
<dbReference type="Gene3D" id="3.20.20.140">
    <property type="entry name" value="Metal-dependent hydrolases"/>
    <property type="match status" value="2"/>
</dbReference>
<feature type="region of interest" description="Disordered" evidence="1">
    <location>
        <begin position="191"/>
        <end position="210"/>
    </location>
</feature>
<reference evidence="4 5" key="1">
    <citation type="journal article" date="2015" name="BMC Genomics">
        <title>Genome mining reveals unlocked bioactive potential of marine Gram-negative bacteria.</title>
        <authorList>
            <person name="Machado H."/>
            <person name="Sonnenschein E.C."/>
            <person name="Melchiorsen J."/>
            <person name="Gram L."/>
        </authorList>
    </citation>
    <scope>NUCLEOTIDE SEQUENCE [LARGE SCALE GENOMIC DNA]</scope>
    <source>
        <strain evidence="4 5">S2471</strain>
    </source>
</reference>
<dbReference type="InterPro" id="IPR011059">
    <property type="entry name" value="Metal-dep_hydrolase_composite"/>
</dbReference>
<feature type="compositionally biased region" description="Basic and acidic residues" evidence="1">
    <location>
        <begin position="394"/>
        <end position="408"/>
    </location>
</feature>
<dbReference type="Pfam" id="PF01979">
    <property type="entry name" value="Amidohydro_1"/>
    <property type="match status" value="1"/>
</dbReference>
<dbReference type="PANTHER" id="PTHR43135:SF3">
    <property type="entry name" value="ALPHA-D-RIBOSE 1-METHYLPHOSPHONATE 5-TRIPHOSPHATE DIPHOSPHATASE"/>
    <property type="match status" value="1"/>
</dbReference>
<accession>A0A0F4QQX9</accession>
<organism evidence="4 5">
    <name type="scientific">Pseudoalteromonas rubra</name>
    <dbReference type="NCBI Taxonomy" id="43658"/>
    <lineage>
        <taxon>Bacteria</taxon>
        <taxon>Pseudomonadati</taxon>
        <taxon>Pseudomonadota</taxon>
        <taxon>Gammaproteobacteria</taxon>
        <taxon>Alteromonadales</taxon>
        <taxon>Pseudoalteromonadaceae</taxon>
        <taxon>Pseudoalteromonas</taxon>
    </lineage>
</organism>
<evidence type="ECO:0000313" key="4">
    <source>
        <dbReference type="EMBL" id="KJZ10078.1"/>
    </source>
</evidence>
<feature type="signal peptide" evidence="2">
    <location>
        <begin position="1"/>
        <end position="21"/>
    </location>
</feature>
<dbReference type="Proteomes" id="UP000033452">
    <property type="component" value="Unassembled WGS sequence"/>
</dbReference>
<dbReference type="OrthoDB" id="9802793at2"/>
<dbReference type="SUPFAM" id="SSF51338">
    <property type="entry name" value="Composite domain of metallo-dependent hydrolases"/>
    <property type="match status" value="1"/>
</dbReference>
<proteinExistence type="predicted"/>
<feature type="domain" description="Amidohydrolase-related" evidence="3">
    <location>
        <begin position="235"/>
        <end position="389"/>
    </location>
</feature>
<keyword evidence="5" id="KW-1185">Reference proteome</keyword>
<keyword evidence="4" id="KW-0378">Hydrolase</keyword>
<evidence type="ECO:0000313" key="5">
    <source>
        <dbReference type="Proteomes" id="UP000033452"/>
    </source>
</evidence>
<comment type="caution">
    <text evidence="4">The sequence shown here is derived from an EMBL/GenBank/DDBJ whole genome shotgun (WGS) entry which is preliminary data.</text>
</comment>
<protein>
    <submittedName>
        <fullName evidence="4">Amidohydrolase</fullName>
    </submittedName>
</protein>
<keyword evidence="2" id="KW-0732">Signal</keyword>
<dbReference type="InterPro" id="IPR032466">
    <property type="entry name" value="Metal_Hydrolase"/>
</dbReference>
<evidence type="ECO:0000256" key="2">
    <source>
        <dbReference type="SAM" id="SignalP"/>
    </source>
</evidence>
<sequence>MNKFKVSLLTSALLASSAAFAQVTAITNAKVHTLTDAGTLEGATVVIEDGTISAINPANVSADITIDAQGRVLTPGFIGSMNQLGLVEVSAVAGSRDAGDDKADVDFDASPAFNPRSSLIPYGRKGGITQNVVVPHGGKSIFEGLAFVVDLSGEFNSVLKTHTALVVDMDASGSGSRAMKYKTLTEKLEGQQQKLSEKAKKDAKEAAKKPSQEEQVLTAVLKGEMPMVVEVERASDILEVLKVKEQFGLNLVLWGVNDAVLVKEQIAKANVPVVISAVSNLPTSFSSLHADLTNAGELERAGVKVLLSGFAFEGAHNLYQLRFDAGIAVAHGMSYDGALKAVSSNIADVFGLDGGKIAAGQRADLVLWSADPFEYSTTLDKLWINGEEVSTESRHDKLRERYTTDSDMPRAYTK</sequence>
<dbReference type="InterPro" id="IPR051781">
    <property type="entry name" value="Metallo-dep_Hydrolase"/>
</dbReference>
<dbReference type="GO" id="GO:0016810">
    <property type="term" value="F:hydrolase activity, acting on carbon-nitrogen (but not peptide) bonds"/>
    <property type="evidence" value="ECO:0007669"/>
    <property type="project" value="InterPro"/>
</dbReference>
<dbReference type="RefSeq" id="WP_046004350.1">
    <property type="nucleotide sequence ID" value="NZ_JXYA01000016.1"/>
</dbReference>
<evidence type="ECO:0000259" key="3">
    <source>
        <dbReference type="Pfam" id="PF01979"/>
    </source>
</evidence>
<dbReference type="AlphaFoldDB" id="A0A0F4QQX9"/>
<dbReference type="InterPro" id="IPR006680">
    <property type="entry name" value="Amidohydro-rel"/>
</dbReference>
<feature type="chain" id="PRO_5002475850" evidence="2">
    <location>
        <begin position="22"/>
        <end position="414"/>
    </location>
</feature>
<name>A0A0F4QQX9_9GAMM</name>
<dbReference type="EMBL" id="JXYA01000016">
    <property type="protein sequence ID" value="KJZ10078.1"/>
    <property type="molecule type" value="Genomic_DNA"/>
</dbReference>
<gene>
    <name evidence="4" type="ORF">TW77_07490</name>
</gene>
<evidence type="ECO:0000256" key="1">
    <source>
        <dbReference type="SAM" id="MobiDB-lite"/>
    </source>
</evidence>
<feature type="region of interest" description="Disordered" evidence="1">
    <location>
        <begin position="394"/>
        <end position="414"/>
    </location>
</feature>
<dbReference type="PANTHER" id="PTHR43135">
    <property type="entry name" value="ALPHA-D-RIBOSE 1-METHYLPHOSPHONATE 5-TRIPHOSPHATE DIPHOSPHATASE"/>
    <property type="match status" value="1"/>
</dbReference>